<keyword evidence="3" id="KW-1185">Reference proteome</keyword>
<reference evidence="3" key="2">
    <citation type="journal article" date="2013" name="PLoS Genet.">
        <title>Comparative genome structure, secondary metabolite, and effector coding capacity across Cochliobolus pathogens.</title>
        <authorList>
            <person name="Condon B.J."/>
            <person name="Leng Y."/>
            <person name="Wu D."/>
            <person name="Bushley K.E."/>
            <person name="Ohm R.A."/>
            <person name="Otillar R."/>
            <person name="Martin J."/>
            <person name="Schackwitz W."/>
            <person name="Grimwood J."/>
            <person name="MohdZainudin N."/>
            <person name="Xue C."/>
            <person name="Wang R."/>
            <person name="Manning V.A."/>
            <person name="Dhillon B."/>
            <person name="Tu Z.J."/>
            <person name="Steffenson B.J."/>
            <person name="Salamov A."/>
            <person name="Sun H."/>
            <person name="Lowry S."/>
            <person name="LaButti K."/>
            <person name="Han J."/>
            <person name="Copeland A."/>
            <person name="Lindquist E."/>
            <person name="Barry K."/>
            <person name="Schmutz J."/>
            <person name="Baker S.E."/>
            <person name="Ciuffetti L.M."/>
            <person name="Grigoriev I.V."/>
            <person name="Zhong S."/>
            <person name="Turgeon B.G."/>
        </authorList>
    </citation>
    <scope>NUCLEOTIDE SEQUENCE [LARGE SCALE GENOMIC DNA]</scope>
    <source>
        <strain evidence="3">ND90Pr / ATCC 201652</strain>
    </source>
</reference>
<dbReference type="Gene3D" id="1.25.40.10">
    <property type="entry name" value="Tetratricopeptide repeat domain"/>
    <property type="match status" value="4"/>
</dbReference>
<dbReference type="OrthoDB" id="3781218at2759"/>
<accession>M2T7E3</accession>
<organism evidence="2 3">
    <name type="scientific">Cochliobolus sativus (strain ND90Pr / ATCC 201652)</name>
    <name type="common">Common root rot and spot blotch fungus</name>
    <name type="synonym">Bipolaris sorokiniana</name>
    <dbReference type="NCBI Taxonomy" id="665912"/>
    <lineage>
        <taxon>Eukaryota</taxon>
        <taxon>Fungi</taxon>
        <taxon>Dikarya</taxon>
        <taxon>Ascomycota</taxon>
        <taxon>Pezizomycotina</taxon>
        <taxon>Dothideomycetes</taxon>
        <taxon>Pleosporomycetidae</taxon>
        <taxon>Pleosporales</taxon>
        <taxon>Pleosporineae</taxon>
        <taxon>Pleosporaceae</taxon>
        <taxon>Bipolaris</taxon>
    </lineage>
</organism>
<dbReference type="Proteomes" id="UP000016934">
    <property type="component" value="Unassembled WGS sequence"/>
</dbReference>
<sequence>METTRPPTSSDKDGFEELREAEMAVSATPEDHPDRPERLNYLAALLADRHKRTGSLDDLEAAIWNVEMAVYATPEDHPDWPGRISNLGSMLSYRYAWTGNADDLNAAIAKSEEALAATPVNHSNRAMYLNNLGIMLSDRYIRTRNADDLNAAIAKSEEALAATPANHSNRAIYLNNLGKILSYRYAWTGNADDLNAAIAKSEEVLAATPVNHSNRAMYLNNLGIMLSDRYIRTRNADDLNAAIAKSEEALATTPLNHSDRVGRLNNLSTKLFDRYRRTGNVDDLNTAISRTKEAVAATPLNHSNRAAYLSNLGSFFSERYTRTGNIYDLDAAISKAKESVAATPLNHSNRAACLNNLGIMLSDRYTRTGNADDLNAAIAKSEEALATTPLNHSNRAMYLNNLGIMLSNRYTRTGNTDDLNAATLKAKEAVAITPVNHSNQTMYLNNLGKILSYRYTRTGNADELNAAILKTEEALAATPLNHSNRAIYLNNLGKMLSDRYRRTGNADDLDAAILKAKESIATTPLNHSDRAMNLNNFGIMLSNRYTSTGNADDLDAAILKAKETVAATPLNHSDRAMYLNNLGGFLYNRYMSSGNTTDGRAALNFWIQSSKCSASPPLQRIQGARQALRILTRSSDWDQAHTVAETALNLLPRACNRFLSRGDQQYAVRQTAGLAADACSVSLRKGDVGEALRRIEFGRGLILGYLIDGQSDLSGLERTRPNLAKEYEQLRFMAFRQVNSEKPAIREQLARERQEAYRQLEDCERRIRQEQGFEHFLQPPSTEELTACASEGPIVIVNATDIGSDAILVLLSGPKAIALTELVSQAPVAFQKALGRSRSIDDKDSQRDIESDIRLEHSTEFLSWLWSSCVKPVLQELACYSPSPASDKIQRVWWIGTGAASSLPFHAACQYHYGRIAEAESCFDQIIPSYTPTIKALSNARKRPLTVEKLNSKDTSILIVTMPTTPGQSALDGVAREEKTITEATKHAYTIRPPLQHPTADEVLRGIRESEIAHFACHGYSDLEDPSNSHLLLQKSSASGPVVDRLTVSTLLGATAQGRAWIAYLSACSTAEIRVKSLVDESIHMASAFQVAGFAHVIGSLWPADDDVCVRMAELFYKSLVTCKSTADPNWAVAAALREAVLQIRKEHTNRPGVWALYVHLGA</sequence>
<dbReference type="eggNOG" id="KOG4626">
    <property type="taxonomic scope" value="Eukaryota"/>
</dbReference>
<dbReference type="InterPro" id="IPR011990">
    <property type="entry name" value="TPR-like_helical_dom_sf"/>
</dbReference>
<name>M2T7E3_COCSN</name>
<dbReference type="Pfam" id="PF12770">
    <property type="entry name" value="CHAT"/>
    <property type="match status" value="1"/>
</dbReference>
<dbReference type="EMBL" id="KB445642">
    <property type="protein sequence ID" value="EMD64887.1"/>
    <property type="molecule type" value="Genomic_DNA"/>
</dbReference>
<evidence type="ECO:0000259" key="1">
    <source>
        <dbReference type="Pfam" id="PF12770"/>
    </source>
</evidence>
<dbReference type="PANTHER" id="PTHR19959">
    <property type="entry name" value="KINESIN LIGHT CHAIN"/>
    <property type="match status" value="1"/>
</dbReference>
<dbReference type="OMA" id="IMLSDRY"/>
<dbReference type="GeneID" id="19138413"/>
<gene>
    <name evidence="2" type="ORF">COCSADRAFT_356084</name>
</gene>
<protein>
    <recommendedName>
        <fullName evidence="1">CHAT domain-containing protein</fullName>
    </recommendedName>
</protein>
<dbReference type="RefSeq" id="XP_007699431.1">
    <property type="nucleotide sequence ID" value="XM_007701241.1"/>
</dbReference>
<proteinExistence type="predicted"/>
<dbReference type="PANTHER" id="PTHR19959:SF119">
    <property type="entry name" value="FUNGAL LIPASE-LIKE DOMAIN-CONTAINING PROTEIN"/>
    <property type="match status" value="1"/>
</dbReference>
<dbReference type="KEGG" id="bsc:COCSADRAFT_356084"/>
<dbReference type="InterPro" id="IPR024983">
    <property type="entry name" value="CHAT_dom"/>
</dbReference>
<evidence type="ECO:0000313" key="2">
    <source>
        <dbReference type="EMBL" id="EMD64887.1"/>
    </source>
</evidence>
<dbReference type="AlphaFoldDB" id="M2T7E3"/>
<reference evidence="2 3" key="1">
    <citation type="journal article" date="2012" name="PLoS Pathog.">
        <title>Diverse lifestyles and strategies of plant pathogenesis encoded in the genomes of eighteen Dothideomycetes fungi.</title>
        <authorList>
            <person name="Ohm R.A."/>
            <person name="Feau N."/>
            <person name="Henrissat B."/>
            <person name="Schoch C.L."/>
            <person name="Horwitz B.A."/>
            <person name="Barry K.W."/>
            <person name="Condon B.J."/>
            <person name="Copeland A.C."/>
            <person name="Dhillon B."/>
            <person name="Glaser F."/>
            <person name="Hesse C.N."/>
            <person name="Kosti I."/>
            <person name="LaButti K."/>
            <person name="Lindquist E.A."/>
            <person name="Lucas S."/>
            <person name="Salamov A.A."/>
            <person name="Bradshaw R.E."/>
            <person name="Ciuffetti L."/>
            <person name="Hamelin R.C."/>
            <person name="Kema G.H.J."/>
            <person name="Lawrence C."/>
            <person name="Scott J.A."/>
            <person name="Spatafora J.W."/>
            <person name="Turgeon B.G."/>
            <person name="de Wit P.J.G.M."/>
            <person name="Zhong S."/>
            <person name="Goodwin S.B."/>
            <person name="Grigoriev I.V."/>
        </authorList>
    </citation>
    <scope>NUCLEOTIDE SEQUENCE [LARGE SCALE GENOMIC DNA]</scope>
    <source>
        <strain evidence="3">ND90Pr / ATCC 201652</strain>
    </source>
</reference>
<dbReference type="HOGENOM" id="CLU_001305_0_0_1"/>
<feature type="domain" description="CHAT" evidence="1">
    <location>
        <begin position="860"/>
        <end position="1162"/>
    </location>
</feature>
<evidence type="ECO:0000313" key="3">
    <source>
        <dbReference type="Proteomes" id="UP000016934"/>
    </source>
</evidence>
<dbReference type="STRING" id="665912.M2T7E3"/>